<proteinExistence type="predicted"/>
<dbReference type="OrthoDB" id="880459at2"/>
<dbReference type="AlphaFoldDB" id="A0A2Z4GGH2"/>
<feature type="domain" description="DUF4377" evidence="3">
    <location>
        <begin position="40"/>
        <end position="118"/>
    </location>
</feature>
<dbReference type="RefSeq" id="WP_111373659.1">
    <property type="nucleotide sequence ID" value="NZ_CP029480.1"/>
</dbReference>
<feature type="signal peptide" evidence="1">
    <location>
        <begin position="1"/>
        <end position="30"/>
    </location>
</feature>
<keyword evidence="1" id="KW-0732">Signal</keyword>
<evidence type="ECO:0000313" key="5">
    <source>
        <dbReference type="Proteomes" id="UP000249873"/>
    </source>
</evidence>
<dbReference type="Pfam" id="PF14302">
    <property type="entry name" value="DUF4377"/>
    <property type="match status" value="1"/>
</dbReference>
<dbReference type="InterPro" id="IPR038670">
    <property type="entry name" value="HslJ-like_sf"/>
</dbReference>
<reference evidence="4 5" key="1">
    <citation type="submission" date="2018-05" db="EMBL/GenBank/DDBJ databases">
        <title>Complete genome sequence of Arcticibacterium luteifluviistationis SM1504T, a cytophagaceae bacterium isolated from Arctic surface seawater.</title>
        <authorList>
            <person name="Li Y."/>
            <person name="Qin Q.-L."/>
        </authorList>
    </citation>
    <scope>NUCLEOTIDE SEQUENCE [LARGE SCALE GENOMIC DNA]</scope>
    <source>
        <strain evidence="4 5">SM1504</strain>
    </source>
</reference>
<dbReference type="PANTHER" id="PTHR35535">
    <property type="entry name" value="HEAT SHOCK PROTEIN HSLJ"/>
    <property type="match status" value="1"/>
</dbReference>
<feature type="chain" id="PRO_5016236216" description="DUF4377 domain-containing protein" evidence="1">
    <location>
        <begin position="31"/>
        <end position="233"/>
    </location>
</feature>
<dbReference type="Proteomes" id="UP000249873">
    <property type="component" value="Chromosome"/>
</dbReference>
<organism evidence="4 5">
    <name type="scientific">Arcticibacterium luteifluviistationis</name>
    <dbReference type="NCBI Taxonomy" id="1784714"/>
    <lineage>
        <taxon>Bacteria</taxon>
        <taxon>Pseudomonadati</taxon>
        <taxon>Bacteroidota</taxon>
        <taxon>Cytophagia</taxon>
        <taxon>Cytophagales</taxon>
        <taxon>Leadbetterellaceae</taxon>
        <taxon>Arcticibacterium</taxon>
    </lineage>
</organism>
<dbReference type="InterPro" id="IPR005184">
    <property type="entry name" value="DUF306_Meta_HslJ"/>
</dbReference>
<evidence type="ECO:0008006" key="6">
    <source>
        <dbReference type="Google" id="ProtNLM"/>
    </source>
</evidence>
<keyword evidence="5" id="KW-1185">Reference proteome</keyword>
<accession>A0A2Z4GGH2</accession>
<dbReference type="Gene3D" id="2.40.128.270">
    <property type="match status" value="1"/>
</dbReference>
<evidence type="ECO:0000259" key="3">
    <source>
        <dbReference type="Pfam" id="PF14302"/>
    </source>
</evidence>
<protein>
    <recommendedName>
        <fullName evidence="6">DUF4377 domain-containing protein</fullName>
    </recommendedName>
</protein>
<evidence type="ECO:0000256" key="1">
    <source>
        <dbReference type="SAM" id="SignalP"/>
    </source>
</evidence>
<dbReference type="EMBL" id="CP029480">
    <property type="protein sequence ID" value="AWW00292.1"/>
    <property type="molecule type" value="Genomic_DNA"/>
</dbReference>
<name>A0A2Z4GGH2_9BACT</name>
<feature type="domain" description="DUF306" evidence="2">
    <location>
        <begin position="127"/>
        <end position="230"/>
    </location>
</feature>
<sequence length="233" mass="26138">MILRNTLFIASLAIFSSCATSSSTSSSSRAASTSTEAVYWVNGKKSDCVGVGKKNCLEVQKGDLKNSNNWKLFYESIDGFNYEEGYVYKLLIKEENALKPVPADASLKNYKLVRVIQKEYEPKLFLDNNWTLIELNNAPVIGENAPTIQFNLDLRKMTANDGCNNLVSEIKSVMDDKINLGNVVGTKKMCEEMELANQYGPLLSKINSYKIEDQKLVIYDSNNIEILAFKRSN</sequence>
<dbReference type="PANTHER" id="PTHR35535:SF1">
    <property type="entry name" value="HEAT SHOCK PROTEIN HSLJ"/>
    <property type="match status" value="1"/>
</dbReference>
<evidence type="ECO:0000259" key="2">
    <source>
        <dbReference type="Pfam" id="PF03724"/>
    </source>
</evidence>
<dbReference type="KEGG" id="als:DJ013_19790"/>
<dbReference type="InterPro" id="IPR025485">
    <property type="entry name" value="DUF4377"/>
</dbReference>
<dbReference type="PROSITE" id="PS51257">
    <property type="entry name" value="PROKAR_LIPOPROTEIN"/>
    <property type="match status" value="1"/>
</dbReference>
<gene>
    <name evidence="4" type="ORF">DJ013_19790</name>
</gene>
<dbReference type="Pfam" id="PF03724">
    <property type="entry name" value="META"/>
    <property type="match status" value="1"/>
</dbReference>
<evidence type="ECO:0000313" key="4">
    <source>
        <dbReference type="EMBL" id="AWW00292.1"/>
    </source>
</evidence>
<dbReference type="InterPro" id="IPR053147">
    <property type="entry name" value="Hsp_HslJ-like"/>
</dbReference>